<accession>A0A3L7K1K3</accession>
<comment type="caution">
    <text evidence="2">The sequence shown here is derived from an EMBL/GenBank/DDBJ whole genome shotgun (WGS) entry which is preliminary data.</text>
</comment>
<dbReference type="OrthoDB" id="9797829at2"/>
<organism evidence="2 3">
    <name type="scientific">Falsibacillus albus</name>
    <dbReference type="NCBI Taxonomy" id="2478915"/>
    <lineage>
        <taxon>Bacteria</taxon>
        <taxon>Bacillati</taxon>
        <taxon>Bacillota</taxon>
        <taxon>Bacilli</taxon>
        <taxon>Bacillales</taxon>
        <taxon>Bacillaceae</taxon>
        <taxon>Falsibacillus</taxon>
    </lineage>
</organism>
<dbReference type="Proteomes" id="UP000276770">
    <property type="component" value="Unassembled WGS sequence"/>
</dbReference>
<dbReference type="AlphaFoldDB" id="A0A3L7K1K3"/>
<dbReference type="GO" id="GO:0009103">
    <property type="term" value="P:lipopolysaccharide biosynthetic process"/>
    <property type="evidence" value="ECO:0007669"/>
    <property type="project" value="TreeGrafter"/>
</dbReference>
<keyword evidence="3" id="KW-1185">Reference proteome</keyword>
<dbReference type="Pfam" id="PF13692">
    <property type="entry name" value="Glyco_trans_1_4"/>
    <property type="match status" value="1"/>
</dbReference>
<dbReference type="RefSeq" id="WP_121681165.1">
    <property type="nucleotide sequence ID" value="NZ_RCVZ01000009.1"/>
</dbReference>
<dbReference type="EMBL" id="RCVZ01000009">
    <property type="protein sequence ID" value="RLQ94552.1"/>
    <property type="molecule type" value="Genomic_DNA"/>
</dbReference>
<dbReference type="Gene3D" id="3.40.50.150">
    <property type="entry name" value="Vaccinia Virus protein VP39"/>
    <property type="match status" value="1"/>
</dbReference>
<gene>
    <name evidence="2" type="ORF">D9X91_13505</name>
</gene>
<evidence type="ECO:0000256" key="1">
    <source>
        <dbReference type="ARBA" id="ARBA00022679"/>
    </source>
</evidence>
<keyword evidence="1 2" id="KW-0808">Transferase</keyword>
<dbReference type="SUPFAM" id="SSF53335">
    <property type="entry name" value="S-adenosyl-L-methionine-dependent methyltransferases"/>
    <property type="match status" value="1"/>
</dbReference>
<dbReference type="SUPFAM" id="SSF53756">
    <property type="entry name" value="UDP-Glycosyltransferase/glycogen phosphorylase"/>
    <property type="match status" value="1"/>
</dbReference>
<dbReference type="Gene3D" id="3.40.50.2000">
    <property type="entry name" value="Glycogen Phosphorylase B"/>
    <property type="match status" value="2"/>
</dbReference>
<sequence length="547" mass="62977">MPTSFYQAIPEIIEHVRMDGPASILDVGVGFGKYGVLLREVFDIPFERYEKKSWQLKIDGIEGFEGYKNPLHEHVYDQVIYGDVESVIDQMGSYDTILMIDVLEHFEKPKGLEIIRKLLAHANKSVIISTPLYPDPQGDYLGNSLETHKSRWNLIDLLSFDFTFKQVNIDENGALLFKIFPHEKKEEPPSQPLVKKLKIAYVLPHLNLTGGLKMLLHQMEHLRRRGHEIYAVYKGDPGTRAVPNWHPIEVDGEIIVPRHDGYKNYIEHCDIIVAGWYQQLPELMEMADKTLYWEQGHNWLFGDYPNLYEAQWIRQEMNTLYQSTITMASVSSTVSGILKARFQKDAEIIPNGVDTDFYFPLTEERREEVLTILLVGNPFLKFKGFDVALKALRHVRNLGHHFKVKWVCQHNPEIGHVPFSIEYVVHPSQEELRNHFQTAHIFLFTSMYEGFGMPPLEAMSCGIPVITTRCGGINEYADGDNCLQVEPGDHLGAAQAIISLLEDKGKRDELRRKGRNTALKFSLHEVIGKLEHFMYKMNHRIDETGTY</sequence>
<dbReference type="GO" id="GO:0016757">
    <property type="term" value="F:glycosyltransferase activity"/>
    <property type="evidence" value="ECO:0007669"/>
    <property type="project" value="TreeGrafter"/>
</dbReference>
<proteinExistence type="predicted"/>
<protein>
    <submittedName>
        <fullName evidence="2">Glycosyltransferase</fullName>
    </submittedName>
</protein>
<evidence type="ECO:0000313" key="3">
    <source>
        <dbReference type="Proteomes" id="UP000276770"/>
    </source>
</evidence>
<evidence type="ECO:0000313" key="2">
    <source>
        <dbReference type="EMBL" id="RLQ94552.1"/>
    </source>
</evidence>
<dbReference type="PANTHER" id="PTHR46401:SF2">
    <property type="entry name" value="GLYCOSYLTRANSFERASE WBBK-RELATED"/>
    <property type="match status" value="1"/>
</dbReference>
<reference evidence="2 3" key="1">
    <citation type="submission" date="2018-10" db="EMBL/GenBank/DDBJ databases">
        <title>Falsibacillus sp. genome draft.</title>
        <authorList>
            <person name="Shi S."/>
        </authorList>
    </citation>
    <scope>NUCLEOTIDE SEQUENCE [LARGE SCALE GENOMIC DNA]</scope>
    <source>
        <strain evidence="2 3">GY 10110</strain>
    </source>
</reference>
<dbReference type="PANTHER" id="PTHR46401">
    <property type="entry name" value="GLYCOSYLTRANSFERASE WBBK-RELATED"/>
    <property type="match status" value="1"/>
</dbReference>
<dbReference type="CDD" id="cd03801">
    <property type="entry name" value="GT4_PimA-like"/>
    <property type="match status" value="1"/>
</dbReference>
<name>A0A3L7K1K3_9BACI</name>
<dbReference type="InterPro" id="IPR029063">
    <property type="entry name" value="SAM-dependent_MTases_sf"/>
</dbReference>